<protein>
    <submittedName>
        <fullName evidence="1">Uncharacterized protein</fullName>
    </submittedName>
</protein>
<evidence type="ECO:0000313" key="1">
    <source>
        <dbReference type="EMBL" id="ORY15005.1"/>
    </source>
</evidence>
<dbReference type="STRING" id="1231657.A0A1Y1ZZ12"/>
<evidence type="ECO:0000313" key="2">
    <source>
        <dbReference type="Proteomes" id="UP000193144"/>
    </source>
</evidence>
<gene>
    <name evidence="1" type="ORF">BCR34DRAFT_559345</name>
</gene>
<comment type="caution">
    <text evidence="1">The sequence shown here is derived from an EMBL/GenBank/DDBJ whole genome shotgun (WGS) entry which is preliminary data.</text>
</comment>
<organism evidence="1 2">
    <name type="scientific">Clohesyomyces aquaticus</name>
    <dbReference type="NCBI Taxonomy" id="1231657"/>
    <lineage>
        <taxon>Eukaryota</taxon>
        <taxon>Fungi</taxon>
        <taxon>Dikarya</taxon>
        <taxon>Ascomycota</taxon>
        <taxon>Pezizomycotina</taxon>
        <taxon>Dothideomycetes</taxon>
        <taxon>Pleosporomycetidae</taxon>
        <taxon>Pleosporales</taxon>
        <taxon>Lindgomycetaceae</taxon>
        <taxon>Clohesyomyces</taxon>
    </lineage>
</organism>
<proteinExistence type="predicted"/>
<dbReference type="Proteomes" id="UP000193144">
    <property type="component" value="Unassembled WGS sequence"/>
</dbReference>
<dbReference type="AlphaFoldDB" id="A0A1Y1ZZ12"/>
<sequence>MSRREGIEKDPDAKALVIKLDGLPLAISTAGAYMEHVTTSFAEYLRLYETSWLKLQRTSPRLSSYDGSLYTTWQVTFDRI</sequence>
<name>A0A1Y1ZZ12_9PLEO</name>
<keyword evidence="2" id="KW-1185">Reference proteome</keyword>
<accession>A0A1Y1ZZ12</accession>
<dbReference type="OrthoDB" id="674604at2759"/>
<reference evidence="1 2" key="1">
    <citation type="submission" date="2016-07" db="EMBL/GenBank/DDBJ databases">
        <title>Pervasive Adenine N6-methylation of Active Genes in Fungi.</title>
        <authorList>
            <consortium name="DOE Joint Genome Institute"/>
            <person name="Mondo S.J."/>
            <person name="Dannebaum R.O."/>
            <person name="Kuo R.C."/>
            <person name="Labutti K."/>
            <person name="Haridas S."/>
            <person name="Kuo A."/>
            <person name="Salamov A."/>
            <person name="Ahrendt S.R."/>
            <person name="Lipzen A."/>
            <person name="Sullivan W."/>
            <person name="Andreopoulos W.B."/>
            <person name="Clum A."/>
            <person name="Lindquist E."/>
            <person name="Daum C."/>
            <person name="Ramamoorthy G.K."/>
            <person name="Gryganskyi A."/>
            <person name="Culley D."/>
            <person name="Magnuson J.K."/>
            <person name="James T.Y."/>
            <person name="O'Malley M.A."/>
            <person name="Stajich J.E."/>
            <person name="Spatafora J.W."/>
            <person name="Visel A."/>
            <person name="Grigoriev I.V."/>
        </authorList>
    </citation>
    <scope>NUCLEOTIDE SEQUENCE [LARGE SCALE GENOMIC DNA]</scope>
    <source>
        <strain evidence="1 2">CBS 115471</strain>
    </source>
</reference>
<dbReference type="EMBL" id="MCFA01000028">
    <property type="protein sequence ID" value="ORY15005.1"/>
    <property type="molecule type" value="Genomic_DNA"/>
</dbReference>